<keyword evidence="2" id="KW-1185">Reference proteome</keyword>
<accession>A0ACC2D675</accession>
<dbReference type="Proteomes" id="UP001162992">
    <property type="component" value="Chromosome 7"/>
</dbReference>
<reference evidence="2" key="1">
    <citation type="journal article" date="2024" name="Proc. Natl. Acad. Sci. U.S.A.">
        <title>Extraordinary preservation of gene collinearity over three hundred million years revealed in homosporous lycophytes.</title>
        <authorList>
            <person name="Li C."/>
            <person name="Wickell D."/>
            <person name="Kuo L.Y."/>
            <person name="Chen X."/>
            <person name="Nie B."/>
            <person name="Liao X."/>
            <person name="Peng D."/>
            <person name="Ji J."/>
            <person name="Jenkins J."/>
            <person name="Williams M."/>
            <person name="Shu S."/>
            <person name="Plott C."/>
            <person name="Barry K."/>
            <person name="Rajasekar S."/>
            <person name="Grimwood J."/>
            <person name="Han X."/>
            <person name="Sun S."/>
            <person name="Hou Z."/>
            <person name="He W."/>
            <person name="Dai G."/>
            <person name="Sun C."/>
            <person name="Schmutz J."/>
            <person name="Leebens-Mack J.H."/>
            <person name="Li F.W."/>
            <person name="Wang L."/>
        </authorList>
    </citation>
    <scope>NUCLEOTIDE SEQUENCE [LARGE SCALE GENOMIC DNA]</scope>
    <source>
        <strain evidence="2">cv. PW_Plant_1</strain>
    </source>
</reference>
<dbReference type="EMBL" id="CM055098">
    <property type="protein sequence ID" value="KAJ7549753.1"/>
    <property type="molecule type" value="Genomic_DNA"/>
</dbReference>
<sequence length="192" mass="21357">MGETSADDLVLEDMVEIVEHPLEPSKYIDAVRSPRAGAIATFMGTTRDTFEEQQVLELQYEAYIPMALFQLRKICQAARTRWPLIGVAMAHRVGVVPIGEESVFVAVSSVHRRDALQACEFAIDEIKATVPIWKKEIYTNGEVWKENKEFFEKSTIADLKKCGTGTGAKESNEGIVGKAEGRRGSCFIKMSP</sequence>
<comment type="caution">
    <text evidence="1">The sequence shown here is derived from an EMBL/GenBank/DDBJ whole genome shotgun (WGS) entry which is preliminary data.</text>
</comment>
<name>A0ACC2D675_DIPCM</name>
<organism evidence="1 2">
    <name type="scientific">Diphasiastrum complanatum</name>
    <name type="common">Issler's clubmoss</name>
    <name type="synonym">Lycopodium complanatum</name>
    <dbReference type="NCBI Taxonomy" id="34168"/>
    <lineage>
        <taxon>Eukaryota</taxon>
        <taxon>Viridiplantae</taxon>
        <taxon>Streptophyta</taxon>
        <taxon>Embryophyta</taxon>
        <taxon>Tracheophyta</taxon>
        <taxon>Lycopodiopsida</taxon>
        <taxon>Lycopodiales</taxon>
        <taxon>Lycopodiaceae</taxon>
        <taxon>Lycopodioideae</taxon>
        <taxon>Diphasiastrum</taxon>
    </lineage>
</organism>
<protein>
    <submittedName>
        <fullName evidence="1">Uncharacterized protein</fullName>
    </submittedName>
</protein>
<gene>
    <name evidence="1" type="ORF">O6H91_07G066900</name>
</gene>
<proteinExistence type="predicted"/>
<evidence type="ECO:0000313" key="2">
    <source>
        <dbReference type="Proteomes" id="UP001162992"/>
    </source>
</evidence>
<evidence type="ECO:0000313" key="1">
    <source>
        <dbReference type="EMBL" id="KAJ7549753.1"/>
    </source>
</evidence>